<organism evidence="10">
    <name type="scientific">marine sediment metagenome</name>
    <dbReference type="NCBI Taxonomy" id="412755"/>
    <lineage>
        <taxon>unclassified sequences</taxon>
        <taxon>metagenomes</taxon>
        <taxon>ecological metagenomes</taxon>
    </lineage>
</organism>
<evidence type="ECO:0000256" key="6">
    <source>
        <dbReference type="ARBA" id="ARBA00022840"/>
    </source>
</evidence>
<keyword evidence="8" id="KW-0472">Membrane</keyword>
<evidence type="ECO:0000256" key="2">
    <source>
        <dbReference type="ARBA" id="ARBA00022448"/>
    </source>
</evidence>
<dbReference type="InterPro" id="IPR027417">
    <property type="entry name" value="P-loop_NTPase"/>
</dbReference>
<protein>
    <recommendedName>
        <fullName evidence="9">ABC transporter domain-containing protein</fullName>
    </recommendedName>
</protein>
<dbReference type="GO" id="GO:0005524">
    <property type="term" value="F:ATP binding"/>
    <property type="evidence" value="ECO:0007669"/>
    <property type="project" value="UniProtKB-KW"/>
</dbReference>
<comment type="subcellular location">
    <subcellularLocation>
        <location evidence="1">Membrane</location>
    </subcellularLocation>
</comment>
<comment type="caution">
    <text evidence="10">The sequence shown here is derived from an EMBL/GenBank/DDBJ whole genome shotgun (WGS) entry which is preliminary data.</text>
</comment>
<keyword evidence="4" id="KW-0997">Cell inner membrane</keyword>
<evidence type="ECO:0000259" key="9">
    <source>
        <dbReference type="PROSITE" id="PS50893"/>
    </source>
</evidence>
<proteinExistence type="predicted"/>
<evidence type="ECO:0000256" key="5">
    <source>
        <dbReference type="ARBA" id="ARBA00022741"/>
    </source>
</evidence>
<dbReference type="Pfam" id="PF08352">
    <property type="entry name" value="oligo_HPY"/>
    <property type="match status" value="1"/>
</dbReference>
<dbReference type="NCBIfam" id="TIGR01727">
    <property type="entry name" value="oligo_HPY"/>
    <property type="match status" value="1"/>
</dbReference>
<name>X0UF45_9ZZZZ</name>
<keyword evidence="7" id="KW-1278">Translocase</keyword>
<dbReference type="InterPro" id="IPR003439">
    <property type="entry name" value="ABC_transporter-like_ATP-bd"/>
</dbReference>
<dbReference type="Gene3D" id="3.40.50.300">
    <property type="entry name" value="P-loop containing nucleotide triphosphate hydrolases"/>
    <property type="match status" value="1"/>
</dbReference>
<dbReference type="AlphaFoldDB" id="X0UF45"/>
<dbReference type="InterPro" id="IPR050388">
    <property type="entry name" value="ABC_Ni/Peptide_Import"/>
</dbReference>
<dbReference type="PANTHER" id="PTHR43297:SF14">
    <property type="entry name" value="ATPASE AAA-TYPE CORE DOMAIN-CONTAINING PROTEIN"/>
    <property type="match status" value="1"/>
</dbReference>
<sequence>MDIAKPEMEKWHQVKREIQMIFQDPGAALNPVFTIGTQFTTALHYAQSDNMKNREIRRRVIEALREVQLPDPKRILKSYPFQLSGGMNQRVSIAMALAVEPELLIADEPTTALDVTVQNQILELFYALVKDKETSLIYITHNLGVIREIADTVYVMYAGTIVEYGNPREIFSSPLHPYTQGLMEAIPKLAGGGFSKGIRGTIPSYFAPPNGCRFHPRCLR</sequence>
<dbReference type="Pfam" id="PF00005">
    <property type="entry name" value="ABC_tran"/>
    <property type="match status" value="1"/>
</dbReference>
<keyword evidence="3" id="KW-1003">Cell membrane</keyword>
<keyword evidence="6" id="KW-0067">ATP-binding</keyword>
<dbReference type="EMBL" id="BARS01022819">
    <property type="protein sequence ID" value="GAG04379.1"/>
    <property type="molecule type" value="Genomic_DNA"/>
</dbReference>
<dbReference type="GO" id="GO:0016020">
    <property type="term" value="C:membrane"/>
    <property type="evidence" value="ECO:0007669"/>
    <property type="project" value="UniProtKB-SubCell"/>
</dbReference>
<evidence type="ECO:0000256" key="1">
    <source>
        <dbReference type="ARBA" id="ARBA00004370"/>
    </source>
</evidence>
<evidence type="ECO:0000256" key="4">
    <source>
        <dbReference type="ARBA" id="ARBA00022519"/>
    </source>
</evidence>
<dbReference type="CDD" id="cd03257">
    <property type="entry name" value="ABC_NikE_OppD_transporters"/>
    <property type="match status" value="1"/>
</dbReference>
<feature type="non-terminal residue" evidence="10">
    <location>
        <position position="220"/>
    </location>
</feature>
<evidence type="ECO:0000256" key="7">
    <source>
        <dbReference type="ARBA" id="ARBA00022967"/>
    </source>
</evidence>
<dbReference type="SUPFAM" id="SSF52540">
    <property type="entry name" value="P-loop containing nucleoside triphosphate hydrolases"/>
    <property type="match status" value="1"/>
</dbReference>
<dbReference type="InterPro" id="IPR013563">
    <property type="entry name" value="Oligopep_ABC_C"/>
</dbReference>
<dbReference type="PROSITE" id="PS50893">
    <property type="entry name" value="ABC_TRANSPORTER_2"/>
    <property type="match status" value="1"/>
</dbReference>
<accession>X0UF45</accession>
<feature type="domain" description="ABC transporter" evidence="9">
    <location>
        <begin position="1"/>
        <end position="183"/>
    </location>
</feature>
<evidence type="ECO:0000256" key="3">
    <source>
        <dbReference type="ARBA" id="ARBA00022475"/>
    </source>
</evidence>
<dbReference type="GO" id="GO:0015833">
    <property type="term" value="P:peptide transport"/>
    <property type="evidence" value="ECO:0007669"/>
    <property type="project" value="InterPro"/>
</dbReference>
<evidence type="ECO:0000256" key="8">
    <source>
        <dbReference type="ARBA" id="ARBA00023136"/>
    </source>
</evidence>
<dbReference type="PANTHER" id="PTHR43297">
    <property type="entry name" value="OLIGOPEPTIDE TRANSPORT ATP-BINDING PROTEIN APPD"/>
    <property type="match status" value="1"/>
</dbReference>
<dbReference type="GO" id="GO:0016887">
    <property type="term" value="F:ATP hydrolysis activity"/>
    <property type="evidence" value="ECO:0007669"/>
    <property type="project" value="InterPro"/>
</dbReference>
<keyword evidence="2" id="KW-0813">Transport</keyword>
<reference evidence="10" key="1">
    <citation type="journal article" date="2014" name="Front. Microbiol.">
        <title>High frequency of phylogenetically diverse reductive dehalogenase-homologous genes in deep subseafloor sedimentary metagenomes.</title>
        <authorList>
            <person name="Kawai M."/>
            <person name="Futagami T."/>
            <person name="Toyoda A."/>
            <person name="Takaki Y."/>
            <person name="Nishi S."/>
            <person name="Hori S."/>
            <person name="Arai W."/>
            <person name="Tsubouchi T."/>
            <person name="Morono Y."/>
            <person name="Uchiyama I."/>
            <person name="Ito T."/>
            <person name="Fujiyama A."/>
            <person name="Inagaki F."/>
            <person name="Takami H."/>
        </authorList>
    </citation>
    <scope>NUCLEOTIDE SEQUENCE</scope>
    <source>
        <strain evidence="10">Expedition CK06-06</strain>
    </source>
</reference>
<keyword evidence="5" id="KW-0547">Nucleotide-binding</keyword>
<evidence type="ECO:0000313" key="10">
    <source>
        <dbReference type="EMBL" id="GAG04379.1"/>
    </source>
</evidence>
<gene>
    <name evidence="10" type="ORF">S01H1_36426</name>
</gene>